<keyword evidence="2" id="KW-1185">Reference proteome</keyword>
<evidence type="ECO:0000313" key="1">
    <source>
        <dbReference type="EMBL" id="MEU1954730.1"/>
    </source>
</evidence>
<accession>A0ABV2WV11</accession>
<organism evidence="1 2">
    <name type="scientific">Nocardia rhamnosiphila</name>
    <dbReference type="NCBI Taxonomy" id="426716"/>
    <lineage>
        <taxon>Bacteria</taxon>
        <taxon>Bacillati</taxon>
        <taxon>Actinomycetota</taxon>
        <taxon>Actinomycetes</taxon>
        <taxon>Mycobacteriales</taxon>
        <taxon>Nocardiaceae</taxon>
        <taxon>Nocardia</taxon>
    </lineage>
</organism>
<gene>
    <name evidence="1" type="ORF">ABZ510_23025</name>
</gene>
<name>A0ABV2WV11_9NOCA</name>
<comment type="caution">
    <text evidence="1">The sequence shown here is derived from an EMBL/GenBank/DDBJ whole genome shotgun (WGS) entry which is preliminary data.</text>
</comment>
<dbReference type="InterPro" id="IPR032716">
    <property type="entry name" value="ACC_epsilon"/>
</dbReference>
<dbReference type="RefSeq" id="WP_030522491.1">
    <property type="nucleotide sequence ID" value="NZ_JBEXYG010000003.1"/>
</dbReference>
<proteinExistence type="predicted"/>
<dbReference type="Pfam" id="PF13822">
    <property type="entry name" value="ACC_epsilon"/>
    <property type="match status" value="1"/>
</dbReference>
<dbReference type="Proteomes" id="UP001550628">
    <property type="component" value="Unassembled WGS sequence"/>
</dbReference>
<dbReference type="GeneID" id="96247304"/>
<dbReference type="EMBL" id="JBEYBF010000017">
    <property type="protein sequence ID" value="MEU1954730.1"/>
    <property type="molecule type" value="Genomic_DNA"/>
</dbReference>
<protein>
    <submittedName>
        <fullName evidence="1">Acyl-CoA carboxylase subunit epsilon</fullName>
    </submittedName>
</protein>
<reference evidence="1 2" key="1">
    <citation type="submission" date="2024-06" db="EMBL/GenBank/DDBJ databases">
        <title>The Natural Products Discovery Center: Release of the First 8490 Sequenced Strains for Exploring Actinobacteria Biosynthetic Diversity.</title>
        <authorList>
            <person name="Kalkreuter E."/>
            <person name="Kautsar S.A."/>
            <person name="Yang D."/>
            <person name="Bader C.D."/>
            <person name="Teijaro C.N."/>
            <person name="Fluegel L."/>
            <person name="Davis C.M."/>
            <person name="Simpson J.R."/>
            <person name="Lauterbach L."/>
            <person name="Steele A.D."/>
            <person name="Gui C."/>
            <person name="Meng S."/>
            <person name="Li G."/>
            <person name="Viehrig K."/>
            <person name="Ye F."/>
            <person name="Su P."/>
            <person name="Kiefer A.F."/>
            <person name="Nichols A."/>
            <person name="Cepeda A.J."/>
            <person name="Yan W."/>
            <person name="Fan B."/>
            <person name="Jiang Y."/>
            <person name="Adhikari A."/>
            <person name="Zheng C.-J."/>
            <person name="Schuster L."/>
            <person name="Cowan T.M."/>
            <person name="Smanski M.J."/>
            <person name="Chevrette M.G."/>
            <person name="De Carvalho L.P.S."/>
            <person name="Shen B."/>
        </authorList>
    </citation>
    <scope>NUCLEOTIDE SEQUENCE [LARGE SCALE GENOMIC DNA]</scope>
    <source>
        <strain evidence="1 2">NPDC019708</strain>
    </source>
</reference>
<evidence type="ECO:0000313" key="2">
    <source>
        <dbReference type="Proteomes" id="UP001550628"/>
    </source>
</evidence>
<sequence length="109" mass="11193">MTIVAEEEVLAAAELDLATRDVPVDTATEAAAGTAAATNGEKPFLVIEKGAPSDAEIAALVCVFTAAAAAGSGSADSGPQDLWGKPTMMHRGNSPFSPYSYPQLSHLRF</sequence>